<evidence type="ECO:0000313" key="2">
    <source>
        <dbReference type="EMBL" id="KAF5359288.1"/>
    </source>
</evidence>
<feature type="transmembrane region" description="Helical" evidence="1">
    <location>
        <begin position="12"/>
        <end position="31"/>
    </location>
</feature>
<name>A0A8H5LJF5_9AGAR</name>
<keyword evidence="1" id="KW-1133">Transmembrane helix</keyword>
<feature type="transmembrane region" description="Helical" evidence="1">
    <location>
        <begin position="86"/>
        <end position="105"/>
    </location>
</feature>
<comment type="caution">
    <text evidence="2">The sequence shown here is derived from an EMBL/GenBank/DDBJ whole genome shotgun (WGS) entry which is preliminary data.</text>
</comment>
<dbReference type="Gene3D" id="1.20.120.1630">
    <property type="match status" value="1"/>
</dbReference>
<evidence type="ECO:0000313" key="3">
    <source>
        <dbReference type="Proteomes" id="UP000559027"/>
    </source>
</evidence>
<dbReference type="PANTHER" id="PTHR32251">
    <property type="entry name" value="3-OXO-5-ALPHA-STEROID 4-DEHYDROGENASE"/>
    <property type="match status" value="1"/>
</dbReference>
<dbReference type="OrthoDB" id="201504at2759"/>
<dbReference type="EMBL" id="JAACJO010000004">
    <property type="protein sequence ID" value="KAF5359288.1"/>
    <property type="molecule type" value="Genomic_DNA"/>
</dbReference>
<reference evidence="2 3" key="1">
    <citation type="journal article" date="2020" name="ISME J.">
        <title>Uncovering the hidden diversity of litter-decomposition mechanisms in mushroom-forming fungi.</title>
        <authorList>
            <person name="Floudas D."/>
            <person name="Bentzer J."/>
            <person name="Ahren D."/>
            <person name="Johansson T."/>
            <person name="Persson P."/>
            <person name="Tunlid A."/>
        </authorList>
    </citation>
    <scope>NUCLEOTIDE SEQUENCE [LARGE SCALE GENOMIC DNA]</scope>
    <source>
        <strain evidence="2 3">CBS 146.42</strain>
    </source>
</reference>
<keyword evidence="3" id="KW-1185">Reference proteome</keyword>
<gene>
    <name evidence="2" type="ORF">D9756_003325</name>
</gene>
<feature type="transmembrane region" description="Helical" evidence="1">
    <location>
        <begin position="40"/>
        <end position="58"/>
    </location>
</feature>
<dbReference type="PANTHER" id="PTHR32251:SF23">
    <property type="entry name" value="3-OXO-5-ALPHA-STEROID 4-DEHYDROGENASE (DUF1295)"/>
    <property type="match status" value="1"/>
</dbReference>
<evidence type="ECO:0000256" key="1">
    <source>
        <dbReference type="SAM" id="Phobius"/>
    </source>
</evidence>
<sequence length="381" mass="43709">MTFLDVPSAFDWPVQFCVTITALCYVVSVITSNVSQVDRLWTFLPTIYTAYYAFLPLLPTEQPFFLAPYAPKSLGHSVLKDFSPRAVLMFALAVIWMFRLSYNTYRRGLFSLKDEDYRWAVLRSQIPAWFFHFTNLTFIAIIQNILLLLLGAPTFIASVLQPHTELSTSDYTLAFIALGILTFEFTADNQQYAFQTYKHAYLSHTKGVKNVAPYEEKKQWPLARLEWTPSDARRGFVTKGLWRFSRHPNFACEQSFWWAMTLFPLLASSPPDLPSFPSFRVLADPNTRNEALLAYLKPTTLLLLPALALSLLFYSSTRYTEAITRKKYPAAYSAYQKRVGMFSPTKAIITELFGGKEKEKTDKLVWGEFYGDGTSKPTKFE</sequence>
<dbReference type="InterPro" id="IPR010721">
    <property type="entry name" value="UstE-like"/>
</dbReference>
<keyword evidence="1" id="KW-0472">Membrane</keyword>
<keyword evidence="1" id="KW-0812">Transmembrane</keyword>
<dbReference type="Pfam" id="PF06966">
    <property type="entry name" value="DUF1295"/>
    <property type="match status" value="1"/>
</dbReference>
<proteinExistence type="predicted"/>
<dbReference type="Proteomes" id="UP000559027">
    <property type="component" value="Unassembled WGS sequence"/>
</dbReference>
<organism evidence="2 3">
    <name type="scientific">Leucocoprinus leucothites</name>
    <dbReference type="NCBI Taxonomy" id="201217"/>
    <lineage>
        <taxon>Eukaryota</taxon>
        <taxon>Fungi</taxon>
        <taxon>Dikarya</taxon>
        <taxon>Basidiomycota</taxon>
        <taxon>Agaricomycotina</taxon>
        <taxon>Agaricomycetes</taxon>
        <taxon>Agaricomycetidae</taxon>
        <taxon>Agaricales</taxon>
        <taxon>Agaricineae</taxon>
        <taxon>Agaricaceae</taxon>
        <taxon>Leucocoprinus</taxon>
    </lineage>
</organism>
<evidence type="ECO:0008006" key="4">
    <source>
        <dbReference type="Google" id="ProtNLM"/>
    </source>
</evidence>
<dbReference type="GO" id="GO:0016020">
    <property type="term" value="C:membrane"/>
    <property type="evidence" value="ECO:0007669"/>
    <property type="project" value="TreeGrafter"/>
</dbReference>
<dbReference type="AlphaFoldDB" id="A0A8H5LJF5"/>
<accession>A0A8H5LJF5</accession>
<protein>
    <recommendedName>
        <fullName evidence="4">DUF1295-domain-containing protein</fullName>
    </recommendedName>
</protein>
<feature type="transmembrane region" description="Helical" evidence="1">
    <location>
        <begin position="126"/>
        <end position="151"/>
    </location>
</feature>